<evidence type="ECO:0000313" key="1">
    <source>
        <dbReference type="EMBL" id="REQ54841.1"/>
    </source>
</evidence>
<reference evidence="1 2" key="1">
    <citation type="journal article" date="2017" name="N. Engl. J. Med.">
        <title>Transmission of Extensively Drug-Resistant Tuberculosis in South Africa.</title>
        <authorList>
            <person name="Shah N.S."/>
            <person name="Auld S.C."/>
            <person name="Brust J.C."/>
            <person name="Mathema B."/>
            <person name="Ismail N."/>
            <person name="Moodley P."/>
            <person name="Mlisana K."/>
            <person name="Allana S."/>
            <person name="Campbell A."/>
            <person name="Mthiyane T."/>
            <person name="Morris N."/>
            <person name="Mpangase P."/>
            <person name="van der Meulen H."/>
            <person name="Omar S.V."/>
            <person name="Brown T.S."/>
            <person name="Narechania A."/>
            <person name="Shaskina E."/>
            <person name="Kapwata T."/>
            <person name="Kreiswirth B."/>
            <person name="Gandhi N.R."/>
        </authorList>
    </citation>
    <scope>NUCLEOTIDE SEQUENCE [LARGE SCALE GENOMIC DNA]</scope>
    <source>
        <strain evidence="1 2">32301_S10</strain>
    </source>
</reference>
<dbReference type="Proteomes" id="UP000256381">
    <property type="component" value="Unassembled WGS sequence"/>
</dbReference>
<comment type="caution">
    <text evidence="1">The sequence shown here is derived from an EMBL/GenBank/DDBJ whole genome shotgun (WGS) entry which is preliminary data.</text>
</comment>
<accession>A0AB73YUS8</accession>
<gene>
    <name evidence="1" type="ORF">DSJ38_05550</name>
</gene>
<proteinExistence type="predicted"/>
<sequence>MIFAPQDRMVDVDVGRKAVMNCVEEHDTCLTTAITSSQHLRGAAKPISTLQFGEDTWPILETGLSQRCSLPPKEIVFGAARWALAAARGMLPRPTTDSPPQRQRYPKRYRFLEHSCLEREMRRL</sequence>
<organism evidence="1 2">
    <name type="scientific">Mycobacterium tuberculosis</name>
    <dbReference type="NCBI Taxonomy" id="1773"/>
    <lineage>
        <taxon>Bacteria</taxon>
        <taxon>Bacillati</taxon>
        <taxon>Actinomycetota</taxon>
        <taxon>Actinomycetes</taxon>
        <taxon>Mycobacteriales</taxon>
        <taxon>Mycobacteriaceae</taxon>
        <taxon>Mycobacterium</taxon>
        <taxon>Mycobacterium tuberculosis complex</taxon>
    </lineage>
</organism>
<dbReference type="AlphaFoldDB" id="A0AB73YUS8"/>
<protein>
    <submittedName>
        <fullName evidence="1">Uncharacterized protein</fullName>
    </submittedName>
</protein>
<dbReference type="RefSeq" id="WP_016719542.1">
    <property type="nucleotide sequence ID" value="NZ_PQFS01000008.1"/>
</dbReference>
<name>A0AB73YUS8_MYCTX</name>
<dbReference type="EMBL" id="QTBD01000086">
    <property type="protein sequence ID" value="REQ54841.1"/>
    <property type="molecule type" value="Genomic_DNA"/>
</dbReference>
<evidence type="ECO:0000313" key="2">
    <source>
        <dbReference type="Proteomes" id="UP000256381"/>
    </source>
</evidence>